<protein>
    <recommendedName>
        <fullName evidence="1">Calcineurin-like phosphoesterase domain-containing protein</fullName>
    </recommendedName>
</protein>
<dbReference type="RefSeq" id="WP_119760207.1">
    <property type="nucleotide sequence ID" value="NZ_QYUJ01000004.1"/>
</dbReference>
<dbReference type="InterPro" id="IPR006311">
    <property type="entry name" value="TAT_signal"/>
</dbReference>
<dbReference type="Proteomes" id="UP000286287">
    <property type="component" value="Unassembled WGS sequence"/>
</dbReference>
<reference evidence="2 3" key="1">
    <citation type="submission" date="2018-09" db="EMBL/GenBank/DDBJ databases">
        <authorList>
            <person name="Zhu H."/>
        </authorList>
    </citation>
    <scope>NUCLEOTIDE SEQUENCE [LARGE SCALE GENOMIC DNA]</scope>
    <source>
        <strain evidence="2 3">K2S05-167</strain>
    </source>
</reference>
<evidence type="ECO:0000259" key="1">
    <source>
        <dbReference type="Pfam" id="PF00149"/>
    </source>
</evidence>
<gene>
    <name evidence="2" type="ORF">D3875_00960</name>
</gene>
<proteinExistence type="predicted"/>
<dbReference type="GO" id="GO:0016787">
    <property type="term" value="F:hydrolase activity"/>
    <property type="evidence" value="ECO:0007669"/>
    <property type="project" value="InterPro"/>
</dbReference>
<sequence length="233" mass="25499">MTTPPQGTLPAFSRRQLLKGGSAALAVFVAGPVFSAKAQGAGEADLVLLNLADVHSAYDRLPQLLTQIRAVKASRPQVPHVLLVNGDLFELGNVVAARSKGRADWSFLRAVRKEMPVIFNIGNHEADFMDQQEFVRQARSLGITVISNIYDRRTGLPYARTFTAIQVGAAQVPVLGLGVNALTTYPKAVRDFILPPDPVEFFQAAYPALVTGSPFNVVLPMRAWWRTRPFWGC</sequence>
<dbReference type="Gene3D" id="3.60.21.10">
    <property type="match status" value="1"/>
</dbReference>
<dbReference type="SUPFAM" id="SSF56300">
    <property type="entry name" value="Metallo-dependent phosphatases"/>
    <property type="match status" value="1"/>
</dbReference>
<comment type="caution">
    <text evidence="2">The sequence shown here is derived from an EMBL/GenBank/DDBJ whole genome shotgun (WGS) entry which is preliminary data.</text>
</comment>
<dbReference type="InterPro" id="IPR004843">
    <property type="entry name" value="Calcineurin-like_PHP"/>
</dbReference>
<dbReference type="AlphaFoldDB" id="A0A418VHY1"/>
<accession>A0A418VHY1</accession>
<evidence type="ECO:0000313" key="3">
    <source>
        <dbReference type="Proteomes" id="UP000286287"/>
    </source>
</evidence>
<keyword evidence="3" id="KW-1185">Reference proteome</keyword>
<organism evidence="2 3">
    <name type="scientific">Deinococcus cavernae</name>
    <dbReference type="NCBI Taxonomy" id="2320857"/>
    <lineage>
        <taxon>Bacteria</taxon>
        <taxon>Thermotogati</taxon>
        <taxon>Deinococcota</taxon>
        <taxon>Deinococci</taxon>
        <taxon>Deinococcales</taxon>
        <taxon>Deinococcaceae</taxon>
        <taxon>Deinococcus</taxon>
    </lineage>
</organism>
<dbReference type="InterPro" id="IPR029052">
    <property type="entry name" value="Metallo-depent_PP-like"/>
</dbReference>
<dbReference type="PROSITE" id="PS51318">
    <property type="entry name" value="TAT"/>
    <property type="match status" value="1"/>
</dbReference>
<dbReference type="OrthoDB" id="185653at2"/>
<dbReference type="EMBL" id="QYUJ01000004">
    <property type="protein sequence ID" value="RJF75650.1"/>
    <property type="molecule type" value="Genomic_DNA"/>
</dbReference>
<evidence type="ECO:0000313" key="2">
    <source>
        <dbReference type="EMBL" id="RJF75650.1"/>
    </source>
</evidence>
<feature type="domain" description="Calcineurin-like phosphoesterase" evidence="1">
    <location>
        <begin position="49"/>
        <end position="134"/>
    </location>
</feature>
<dbReference type="Pfam" id="PF00149">
    <property type="entry name" value="Metallophos"/>
    <property type="match status" value="1"/>
</dbReference>
<name>A0A418VHY1_9DEIO</name>